<sequence length="93" mass="10305">MEIISDFPVRLPRHRDILTLPHNGQVHPLSKRLDLVAAVVSGRPSVVEDFHQRLQPSSWLPGEEELSNSMILHGRSGCLGVCAGKLLPLTHLK</sequence>
<comment type="caution">
    <text evidence="1">The sequence shown here is derived from an EMBL/GenBank/DDBJ whole genome shotgun (WGS) entry which is preliminary data.</text>
</comment>
<dbReference type="Proteomes" id="UP000828390">
    <property type="component" value="Unassembled WGS sequence"/>
</dbReference>
<reference evidence="1" key="2">
    <citation type="submission" date="2020-11" db="EMBL/GenBank/DDBJ databases">
        <authorList>
            <person name="McCartney M.A."/>
            <person name="Auch B."/>
            <person name="Kono T."/>
            <person name="Mallez S."/>
            <person name="Becker A."/>
            <person name="Gohl D.M."/>
            <person name="Silverstein K.A.T."/>
            <person name="Koren S."/>
            <person name="Bechman K.B."/>
            <person name="Herman A."/>
            <person name="Abrahante J.E."/>
            <person name="Garbe J."/>
        </authorList>
    </citation>
    <scope>NUCLEOTIDE SEQUENCE</scope>
    <source>
        <strain evidence="1">Duluth1</strain>
        <tissue evidence="1">Whole animal</tissue>
    </source>
</reference>
<organism evidence="1 2">
    <name type="scientific">Dreissena polymorpha</name>
    <name type="common">Zebra mussel</name>
    <name type="synonym">Mytilus polymorpha</name>
    <dbReference type="NCBI Taxonomy" id="45954"/>
    <lineage>
        <taxon>Eukaryota</taxon>
        <taxon>Metazoa</taxon>
        <taxon>Spiralia</taxon>
        <taxon>Lophotrochozoa</taxon>
        <taxon>Mollusca</taxon>
        <taxon>Bivalvia</taxon>
        <taxon>Autobranchia</taxon>
        <taxon>Heteroconchia</taxon>
        <taxon>Euheterodonta</taxon>
        <taxon>Imparidentia</taxon>
        <taxon>Neoheterodontei</taxon>
        <taxon>Myida</taxon>
        <taxon>Dreissenoidea</taxon>
        <taxon>Dreissenidae</taxon>
        <taxon>Dreissena</taxon>
    </lineage>
</organism>
<dbReference type="AlphaFoldDB" id="A0A9D4CBI4"/>
<dbReference type="EMBL" id="JAIWYP010000013">
    <property type="protein sequence ID" value="KAH3720463.1"/>
    <property type="molecule type" value="Genomic_DNA"/>
</dbReference>
<protein>
    <submittedName>
        <fullName evidence="1">Uncharacterized protein</fullName>
    </submittedName>
</protein>
<name>A0A9D4CBI4_DREPO</name>
<evidence type="ECO:0000313" key="1">
    <source>
        <dbReference type="EMBL" id="KAH3720463.1"/>
    </source>
</evidence>
<accession>A0A9D4CBI4</accession>
<gene>
    <name evidence="1" type="ORF">DPMN_063362</name>
</gene>
<evidence type="ECO:0000313" key="2">
    <source>
        <dbReference type="Proteomes" id="UP000828390"/>
    </source>
</evidence>
<proteinExistence type="predicted"/>
<reference evidence="1" key="1">
    <citation type="journal article" date="2019" name="bioRxiv">
        <title>The Genome of the Zebra Mussel, Dreissena polymorpha: A Resource for Invasive Species Research.</title>
        <authorList>
            <person name="McCartney M.A."/>
            <person name="Auch B."/>
            <person name="Kono T."/>
            <person name="Mallez S."/>
            <person name="Zhang Y."/>
            <person name="Obille A."/>
            <person name="Becker A."/>
            <person name="Abrahante J.E."/>
            <person name="Garbe J."/>
            <person name="Badalamenti J.P."/>
            <person name="Herman A."/>
            <person name="Mangelson H."/>
            <person name="Liachko I."/>
            <person name="Sullivan S."/>
            <person name="Sone E.D."/>
            <person name="Koren S."/>
            <person name="Silverstein K.A.T."/>
            <person name="Beckman K.B."/>
            <person name="Gohl D.M."/>
        </authorList>
    </citation>
    <scope>NUCLEOTIDE SEQUENCE</scope>
    <source>
        <strain evidence="1">Duluth1</strain>
        <tissue evidence="1">Whole animal</tissue>
    </source>
</reference>
<keyword evidence="2" id="KW-1185">Reference proteome</keyword>